<dbReference type="InterPro" id="IPR051922">
    <property type="entry name" value="Bact_Sporulation_Assoc"/>
</dbReference>
<sequence length="518" mass="54929">MNLRKNIMFVLFAFLCVIFAFNFKVYASSPNISRTGGKDRYDTSVKISEANFTSSNYVVIASGENFPDALCAAPLAKKYNAPILITEQNGLRDDAISEIKRLGAKNVLIVGGEGAVSSNVESELKNIGIMGTSISRFSGQTRYDTSIEVAKNIGTSNGYFLASGQNFPDALSAASIAASKQMPIILTEKDYMEASVKQFVDNNKSKTSYIIGGEGAVSDTIANYTGNSKRLSGSNRYETNSAVINEFLKSGFISMNTVYVAGGNGFADALSSSSAAAKTNSPIVLVDNNNMSQQSIVKNNISSVSSVKIIGGTGVVTDAVVNSLLNGSTVKSKTVTLDAGHGGYDSGAVGPTGVLEKNVNLAVTLKIGEILKQNGINVVYTRTSDNVSWPADVNEDLQKRCEISDAAGSDYFVAIHMNSADAEAASGTETYYYSSSTDGKELASDIQSSLVNAIDLTDRGIKTANYYVIKNTAAPAVLVEVGFISNLEEEKLLNSDSFQNKAAQGIANGILEKINQDK</sequence>
<dbReference type="Pfam" id="PF01520">
    <property type="entry name" value="Amidase_3"/>
    <property type="match status" value="1"/>
</dbReference>
<dbReference type="InterPro" id="IPR007253">
    <property type="entry name" value="Cell_wall-bd_2"/>
</dbReference>
<dbReference type="PANTHER" id="PTHR30032:SF1">
    <property type="entry name" value="N-ACETYLMURAMOYL-L-ALANINE AMIDASE LYTC"/>
    <property type="match status" value="1"/>
</dbReference>
<reference evidence="2 3" key="1">
    <citation type="submission" date="2021-03" db="EMBL/GenBank/DDBJ databases">
        <title>Genomic Encyclopedia of Type Strains, Phase IV (KMG-IV): sequencing the most valuable type-strain genomes for metagenomic binning, comparative biology and taxonomic classification.</title>
        <authorList>
            <person name="Goeker M."/>
        </authorList>
    </citation>
    <scope>NUCLEOTIDE SEQUENCE [LARGE SCALE GENOMIC DNA]</scope>
    <source>
        <strain evidence="2 3">DSM 28783</strain>
    </source>
</reference>
<dbReference type="SMART" id="SM00646">
    <property type="entry name" value="Ami_3"/>
    <property type="match status" value="1"/>
</dbReference>
<feature type="domain" description="MurNAc-LAA" evidence="1">
    <location>
        <begin position="401"/>
        <end position="511"/>
    </location>
</feature>
<evidence type="ECO:0000313" key="2">
    <source>
        <dbReference type="EMBL" id="MBP2032139.1"/>
    </source>
</evidence>
<dbReference type="CDD" id="cd02696">
    <property type="entry name" value="MurNAc-LAA"/>
    <property type="match status" value="1"/>
</dbReference>
<protein>
    <submittedName>
        <fullName evidence="2">N-acetylmuramoyl-L-alanine amidase</fullName>
        <ecNumber evidence="2">3.5.1.28</ecNumber>
    </submittedName>
</protein>
<proteinExistence type="predicted"/>
<dbReference type="EC" id="3.5.1.28" evidence="2"/>
<dbReference type="RefSeq" id="WP_209701071.1">
    <property type="nucleotide sequence ID" value="NZ_JAGGLM010000003.1"/>
</dbReference>
<keyword evidence="2" id="KW-0378">Hydrolase</keyword>
<dbReference type="Gene3D" id="3.40.630.40">
    <property type="entry name" value="Zn-dependent exopeptidases"/>
    <property type="match status" value="1"/>
</dbReference>
<dbReference type="Proteomes" id="UP001519307">
    <property type="component" value="Unassembled WGS sequence"/>
</dbReference>
<name>A0ABS4KTG0_9CLOT</name>
<dbReference type="EMBL" id="JAGGLM010000003">
    <property type="protein sequence ID" value="MBP2032139.1"/>
    <property type="molecule type" value="Genomic_DNA"/>
</dbReference>
<evidence type="ECO:0000259" key="1">
    <source>
        <dbReference type="SMART" id="SM00646"/>
    </source>
</evidence>
<dbReference type="PANTHER" id="PTHR30032">
    <property type="entry name" value="N-ACETYLMURAMOYL-L-ALANINE AMIDASE-RELATED"/>
    <property type="match status" value="1"/>
</dbReference>
<comment type="caution">
    <text evidence="2">The sequence shown here is derived from an EMBL/GenBank/DDBJ whole genome shotgun (WGS) entry which is preliminary data.</text>
</comment>
<dbReference type="Pfam" id="PF04122">
    <property type="entry name" value="CW_binding_2"/>
    <property type="match status" value="3"/>
</dbReference>
<dbReference type="Gene3D" id="3.40.50.12090">
    <property type="match status" value="3"/>
</dbReference>
<organism evidence="2 3">
    <name type="scientific">Clostridium algifaecis</name>
    <dbReference type="NCBI Taxonomy" id="1472040"/>
    <lineage>
        <taxon>Bacteria</taxon>
        <taxon>Bacillati</taxon>
        <taxon>Bacillota</taxon>
        <taxon>Clostridia</taxon>
        <taxon>Eubacteriales</taxon>
        <taxon>Clostridiaceae</taxon>
        <taxon>Clostridium</taxon>
    </lineage>
</organism>
<accession>A0ABS4KTG0</accession>
<dbReference type="SUPFAM" id="SSF53187">
    <property type="entry name" value="Zn-dependent exopeptidases"/>
    <property type="match status" value="1"/>
</dbReference>
<dbReference type="GO" id="GO:0008745">
    <property type="term" value="F:N-acetylmuramoyl-L-alanine amidase activity"/>
    <property type="evidence" value="ECO:0007669"/>
    <property type="project" value="UniProtKB-EC"/>
</dbReference>
<keyword evidence="3" id="KW-1185">Reference proteome</keyword>
<gene>
    <name evidence="2" type="ORF">J2Z42_000804</name>
</gene>
<evidence type="ECO:0000313" key="3">
    <source>
        <dbReference type="Proteomes" id="UP001519307"/>
    </source>
</evidence>
<dbReference type="InterPro" id="IPR002508">
    <property type="entry name" value="MurNAc-LAA_cat"/>
</dbReference>